<protein>
    <submittedName>
        <fullName evidence="2">Cytidylate kinase-like family protein</fullName>
    </submittedName>
</protein>
<feature type="region of interest" description="Disordered" evidence="1">
    <location>
        <begin position="1"/>
        <end position="23"/>
    </location>
</feature>
<dbReference type="RefSeq" id="WP_074650804.1">
    <property type="nucleotide sequence ID" value="NZ_FOIL01000096.1"/>
</dbReference>
<evidence type="ECO:0000313" key="3">
    <source>
        <dbReference type="Proteomes" id="UP000199820"/>
    </source>
</evidence>
<dbReference type="GO" id="GO:0016301">
    <property type="term" value="F:kinase activity"/>
    <property type="evidence" value="ECO:0007669"/>
    <property type="project" value="UniProtKB-KW"/>
</dbReference>
<dbReference type="Proteomes" id="UP000199820">
    <property type="component" value="Unassembled WGS sequence"/>
</dbReference>
<proteinExistence type="predicted"/>
<evidence type="ECO:0000256" key="1">
    <source>
        <dbReference type="SAM" id="MobiDB-lite"/>
    </source>
</evidence>
<dbReference type="InterPro" id="IPR027417">
    <property type="entry name" value="P-loop_NTPase"/>
</dbReference>
<gene>
    <name evidence="2" type="ORF">SAMN04487771_10964</name>
</gene>
<feature type="compositionally biased region" description="Basic and acidic residues" evidence="1">
    <location>
        <begin position="1"/>
        <end position="10"/>
    </location>
</feature>
<keyword evidence="2" id="KW-0418">Kinase</keyword>
<dbReference type="STRING" id="1526.SAMN02910262_02045"/>
<dbReference type="AlphaFoldDB" id="A0A1I0IRF1"/>
<keyword evidence="3" id="KW-1185">Reference proteome</keyword>
<dbReference type="eggNOG" id="COG1102">
    <property type="taxonomic scope" value="Bacteria"/>
</dbReference>
<reference evidence="2 3" key="1">
    <citation type="submission" date="2016-10" db="EMBL/GenBank/DDBJ databases">
        <authorList>
            <person name="de Groot N.N."/>
        </authorList>
    </citation>
    <scope>NUCLEOTIDE SEQUENCE [LARGE SCALE GENOMIC DNA]</scope>
    <source>
        <strain evidence="2 3">KH1P1</strain>
    </source>
</reference>
<accession>A0A1I0IRF1</accession>
<feature type="region of interest" description="Disordered" evidence="1">
    <location>
        <begin position="369"/>
        <end position="407"/>
    </location>
</feature>
<dbReference type="SUPFAM" id="SSF52540">
    <property type="entry name" value="P-loop containing nucleoside triphosphate hydrolases"/>
    <property type="match status" value="1"/>
</dbReference>
<keyword evidence="2" id="KW-0808">Transferase</keyword>
<sequence>MSEENKKIDPEQMTSEENAATDEEYRELAEHIYDLDLKVYETTGSSLGRVFNDDRERCVRRMIRAMEDTPEEHLVRSEVVLIGNMARTIRDKAVRKEIMTAYNEIMQKLLMMQRSSIGTTILDKRRARLNPMSIDGRFAENQHLIICISRTYGSGGNYIGFGLADKLKIDYYDAEIFNATLKRLEAEQDGLTDEADYVGLQLQKSKSKNPGMDVYTEKTGFREWFKKLNRYHGLPKKDALFFNQSDLICDMAKKSDFVVMGRCADVILRNNNIPHISIFITAPFERRVRNMMEYNHQDRKTTERYVQQVDRAHAAYYEYFTGLKWGQANHYDFCLNSASYGIQGSVDFILRTLKYNGVKFPHHLEPETEAERATLQADADAVEATAQKDAARRAAREAAEAALPKED</sequence>
<evidence type="ECO:0000313" key="2">
    <source>
        <dbReference type="EMBL" id="SET99072.1"/>
    </source>
</evidence>
<dbReference type="Gene3D" id="3.40.50.300">
    <property type="entry name" value="P-loop containing nucleotide triphosphate hydrolases"/>
    <property type="match status" value="1"/>
</dbReference>
<feature type="compositionally biased region" description="Basic and acidic residues" evidence="1">
    <location>
        <begin position="389"/>
        <end position="407"/>
    </location>
</feature>
<name>A0A1I0IRF1_9FIRM</name>
<organism evidence="2 3">
    <name type="scientific">[Clostridium] aminophilum</name>
    <dbReference type="NCBI Taxonomy" id="1526"/>
    <lineage>
        <taxon>Bacteria</taxon>
        <taxon>Bacillati</taxon>
        <taxon>Bacillota</taxon>
        <taxon>Clostridia</taxon>
        <taxon>Lachnospirales</taxon>
        <taxon>Lachnospiraceae</taxon>
    </lineage>
</organism>
<dbReference type="Pfam" id="PF13189">
    <property type="entry name" value="Cytidylate_kin2"/>
    <property type="match status" value="1"/>
</dbReference>
<dbReference type="EMBL" id="FOIL01000096">
    <property type="protein sequence ID" value="SET99072.1"/>
    <property type="molecule type" value="Genomic_DNA"/>
</dbReference>